<name>A0A2U3I2X5_9BURK</name>
<evidence type="ECO:0000313" key="1">
    <source>
        <dbReference type="EMBL" id="SPB14490.1"/>
    </source>
</evidence>
<dbReference type="AlphaFoldDB" id="A0A2U3I2X5"/>
<organism evidence="1 2">
    <name type="scientific">Caballeronia novacaledonica</name>
    <dbReference type="NCBI Taxonomy" id="1544861"/>
    <lineage>
        <taxon>Bacteria</taxon>
        <taxon>Pseudomonadati</taxon>
        <taxon>Pseudomonadota</taxon>
        <taxon>Betaproteobacteria</taxon>
        <taxon>Burkholderiales</taxon>
        <taxon>Burkholderiaceae</taxon>
        <taxon>Caballeronia</taxon>
    </lineage>
</organism>
<protein>
    <submittedName>
        <fullName evidence="1">Integrase catalytic subunit</fullName>
    </submittedName>
</protein>
<gene>
    <name evidence="1" type="ORF">NOV72_01732</name>
</gene>
<evidence type="ECO:0000313" key="2">
    <source>
        <dbReference type="Proteomes" id="UP000238169"/>
    </source>
</evidence>
<sequence>MLSVQYDRVLYLLDDTLENRRLSDRYVDVREYPDGRTEIRANGRLIVSRAYDRLAAVDQGAIIEHKRLAHALEISQALQPQRDNRRIGVRRSGRKLVCLARRSSAKSRRRMLSK</sequence>
<accession>A0A2U3I2X5</accession>
<reference evidence="2" key="1">
    <citation type="submission" date="2018-01" db="EMBL/GenBank/DDBJ databases">
        <authorList>
            <person name="Peeters C."/>
        </authorList>
    </citation>
    <scope>NUCLEOTIDE SEQUENCE [LARGE SCALE GENOMIC DNA]</scope>
</reference>
<proteinExistence type="predicted"/>
<keyword evidence="2" id="KW-1185">Reference proteome</keyword>
<dbReference type="Proteomes" id="UP000238169">
    <property type="component" value="Unassembled WGS sequence"/>
</dbReference>
<dbReference type="EMBL" id="OGTP01000004">
    <property type="protein sequence ID" value="SPB14490.1"/>
    <property type="molecule type" value="Genomic_DNA"/>
</dbReference>